<dbReference type="Gene3D" id="3.40.50.1000">
    <property type="entry name" value="HAD superfamily/HAD-like"/>
    <property type="match status" value="1"/>
</dbReference>
<dbReference type="Pfam" id="PF00702">
    <property type="entry name" value="Hydrolase"/>
    <property type="match status" value="1"/>
</dbReference>
<name>A0ABQ6F2V3_9VIBR</name>
<reference evidence="2" key="1">
    <citation type="journal article" date="2019" name="Int. J. Syst. Evol. Microbiol.">
        <title>The Global Catalogue of Microorganisms (GCM) 10K type strain sequencing project: providing services to taxonomists for standard genome sequencing and annotation.</title>
        <authorList>
            <consortium name="The Broad Institute Genomics Platform"/>
            <consortium name="The Broad Institute Genome Sequencing Center for Infectious Disease"/>
            <person name="Wu L."/>
            <person name="Ma J."/>
        </authorList>
    </citation>
    <scope>NUCLEOTIDE SEQUENCE [LARGE SCALE GENOMIC DNA]</scope>
    <source>
        <strain evidence="2">NBRC 108723</strain>
    </source>
</reference>
<dbReference type="InterPro" id="IPR036412">
    <property type="entry name" value="HAD-like_sf"/>
</dbReference>
<organism evidence="1 2">
    <name type="scientific">Vibrio zhanjiangensis</name>
    <dbReference type="NCBI Taxonomy" id="1046128"/>
    <lineage>
        <taxon>Bacteria</taxon>
        <taxon>Pseudomonadati</taxon>
        <taxon>Pseudomonadota</taxon>
        <taxon>Gammaproteobacteria</taxon>
        <taxon>Vibrionales</taxon>
        <taxon>Vibrionaceae</taxon>
        <taxon>Vibrio</taxon>
    </lineage>
</organism>
<sequence length="158" mass="18051">MEEIYLFDWGNTLMVDFKGKDGKMCDWDQVQAVDGALETLKYLSQQHSIYVATNAADSSENDIKKAFARVGLDSYINGYFCKTNVGFDKSSCTFYRKIIDKLNVDPQSITMVGDTLEKDIKPALEAGIKAIWYNPQAQHTQSTYDIRQIRHLSEIYLK</sequence>
<accession>A0ABQ6F2V3</accession>
<comment type="caution">
    <text evidence="1">The sequence shown here is derived from an EMBL/GenBank/DDBJ whole genome shotgun (WGS) entry which is preliminary data.</text>
</comment>
<protein>
    <submittedName>
        <fullName evidence="1">Hydrolase</fullName>
    </submittedName>
</protein>
<dbReference type="SUPFAM" id="SSF56784">
    <property type="entry name" value="HAD-like"/>
    <property type="match status" value="1"/>
</dbReference>
<dbReference type="RefSeq" id="WP_284193061.1">
    <property type="nucleotide sequence ID" value="NZ_BSPW01000067.1"/>
</dbReference>
<keyword evidence="2" id="KW-1185">Reference proteome</keyword>
<dbReference type="PANTHER" id="PTHR47478:SF1">
    <property type="entry name" value="PYRIMIDINE 5'-NUCLEOTIDASE YJJG"/>
    <property type="match status" value="1"/>
</dbReference>
<dbReference type="InterPro" id="IPR023214">
    <property type="entry name" value="HAD_sf"/>
</dbReference>
<dbReference type="EMBL" id="BSPW01000067">
    <property type="protein sequence ID" value="GLT19201.1"/>
    <property type="molecule type" value="Genomic_DNA"/>
</dbReference>
<keyword evidence="1" id="KW-0378">Hydrolase</keyword>
<dbReference type="PANTHER" id="PTHR47478">
    <property type="match status" value="1"/>
</dbReference>
<dbReference type="Proteomes" id="UP001157138">
    <property type="component" value="Unassembled WGS sequence"/>
</dbReference>
<proteinExistence type="predicted"/>
<dbReference type="InterPro" id="IPR052550">
    <property type="entry name" value="Pyrimidine_5'-ntase_YjjG"/>
</dbReference>
<evidence type="ECO:0000313" key="2">
    <source>
        <dbReference type="Proteomes" id="UP001157138"/>
    </source>
</evidence>
<gene>
    <name evidence="1" type="ORF">GCM10007938_29830</name>
</gene>
<dbReference type="GO" id="GO:0016787">
    <property type="term" value="F:hydrolase activity"/>
    <property type="evidence" value="ECO:0007669"/>
    <property type="project" value="UniProtKB-KW"/>
</dbReference>
<evidence type="ECO:0000313" key="1">
    <source>
        <dbReference type="EMBL" id="GLT19201.1"/>
    </source>
</evidence>